<feature type="compositionally biased region" description="Basic and acidic residues" evidence="1">
    <location>
        <begin position="83"/>
        <end position="100"/>
    </location>
</feature>
<name>A0ABQ5FVP1_9ASTR</name>
<evidence type="ECO:0000313" key="3">
    <source>
        <dbReference type="Proteomes" id="UP001151760"/>
    </source>
</evidence>
<keyword evidence="3" id="KW-1185">Reference proteome</keyword>
<organism evidence="2 3">
    <name type="scientific">Tanacetum coccineum</name>
    <dbReference type="NCBI Taxonomy" id="301880"/>
    <lineage>
        <taxon>Eukaryota</taxon>
        <taxon>Viridiplantae</taxon>
        <taxon>Streptophyta</taxon>
        <taxon>Embryophyta</taxon>
        <taxon>Tracheophyta</taxon>
        <taxon>Spermatophyta</taxon>
        <taxon>Magnoliopsida</taxon>
        <taxon>eudicotyledons</taxon>
        <taxon>Gunneridae</taxon>
        <taxon>Pentapetalae</taxon>
        <taxon>asterids</taxon>
        <taxon>campanulids</taxon>
        <taxon>Asterales</taxon>
        <taxon>Asteraceae</taxon>
        <taxon>Asteroideae</taxon>
        <taxon>Anthemideae</taxon>
        <taxon>Anthemidinae</taxon>
        <taxon>Tanacetum</taxon>
    </lineage>
</organism>
<dbReference type="Proteomes" id="UP001151760">
    <property type="component" value="Unassembled WGS sequence"/>
</dbReference>
<accession>A0ABQ5FVP1</accession>
<proteinExistence type="predicted"/>
<feature type="compositionally biased region" description="Low complexity" evidence="1">
    <location>
        <begin position="126"/>
        <end position="138"/>
    </location>
</feature>
<gene>
    <name evidence="2" type="ORF">Tco_1018428</name>
</gene>
<evidence type="ECO:0000313" key="2">
    <source>
        <dbReference type="EMBL" id="GJT66948.1"/>
    </source>
</evidence>
<feature type="region of interest" description="Disordered" evidence="1">
    <location>
        <begin position="125"/>
        <end position="176"/>
    </location>
</feature>
<feature type="region of interest" description="Disordered" evidence="1">
    <location>
        <begin position="62"/>
        <end position="110"/>
    </location>
</feature>
<reference evidence="2" key="1">
    <citation type="journal article" date="2022" name="Int. J. Mol. Sci.">
        <title>Draft Genome of Tanacetum Coccineum: Genomic Comparison of Closely Related Tanacetum-Family Plants.</title>
        <authorList>
            <person name="Yamashiro T."/>
            <person name="Shiraishi A."/>
            <person name="Nakayama K."/>
            <person name="Satake H."/>
        </authorList>
    </citation>
    <scope>NUCLEOTIDE SEQUENCE</scope>
</reference>
<protein>
    <submittedName>
        <fullName evidence="2">Uncharacterized protein</fullName>
    </submittedName>
</protein>
<reference evidence="2" key="2">
    <citation type="submission" date="2022-01" db="EMBL/GenBank/DDBJ databases">
        <authorList>
            <person name="Yamashiro T."/>
            <person name="Shiraishi A."/>
            <person name="Satake H."/>
            <person name="Nakayama K."/>
        </authorList>
    </citation>
    <scope>NUCLEOTIDE SEQUENCE</scope>
</reference>
<feature type="compositionally biased region" description="Polar residues" evidence="1">
    <location>
        <begin position="162"/>
        <end position="176"/>
    </location>
</feature>
<evidence type="ECO:0000256" key="1">
    <source>
        <dbReference type="SAM" id="MobiDB-lite"/>
    </source>
</evidence>
<feature type="compositionally biased region" description="Low complexity" evidence="1">
    <location>
        <begin position="65"/>
        <end position="78"/>
    </location>
</feature>
<sequence>MLAKMEEQVGITINIPFKDIPIGRLYRIHPGRPCRGLTMRKSVRPLPSHRLSLRYTSHHLDRFTSGSSSDHSSSDQPSANHSPADHTIRSIPHKRPDLSRHSTPPLPLDMRPRLWLQLPVSSTRFSPAAESSPSDSSATTLDRHLHSPSHSAGPSRKRCRSPATTVPSSIPASRNL</sequence>
<comment type="caution">
    <text evidence="2">The sequence shown here is derived from an EMBL/GenBank/DDBJ whole genome shotgun (WGS) entry which is preliminary data.</text>
</comment>
<dbReference type="EMBL" id="BQNB010017762">
    <property type="protein sequence ID" value="GJT66948.1"/>
    <property type="molecule type" value="Genomic_DNA"/>
</dbReference>